<dbReference type="HAMAP" id="MF_01331_B">
    <property type="entry name" value="Ribosomal_uL22_B"/>
    <property type="match status" value="1"/>
</dbReference>
<keyword evidence="7 10" id="KW-0687">Ribonucleoprotein</keyword>
<comment type="function">
    <text evidence="1 10">The globular domain of the protein is located near the polypeptide exit tunnel on the outside of the subunit, while an extended beta-hairpin is found that lines the wall of the exit tunnel in the center of the 70S ribosome.</text>
</comment>
<dbReference type="GO" id="GO:0006412">
    <property type="term" value="P:translation"/>
    <property type="evidence" value="ECO:0007669"/>
    <property type="project" value="UniProtKB-UniRule"/>
</dbReference>
<dbReference type="PANTHER" id="PTHR13501">
    <property type="entry name" value="CHLOROPLAST 50S RIBOSOMAL PROTEIN L22-RELATED"/>
    <property type="match status" value="1"/>
</dbReference>
<evidence type="ECO:0000256" key="13">
    <source>
        <dbReference type="RuleBase" id="RU004008"/>
    </source>
</evidence>
<dbReference type="FunFam" id="3.90.470.10:FF:000011">
    <property type="entry name" value="50S ribosomal protein L22"/>
    <property type="match status" value="1"/>
</dbReference>
<comment type="function">
    <text evidence="8">This protein binds specifically to 23S rRNA; its binding is stimulated by other ribosomal proteins, e.g. L4, L17, and L20. It is important during the early stages of 50S assembly. It makes multiple contacts with different domains of the 23S rRNA in the assembled 50S subunit and ribosome.</text>
</comment>
<evidence type="ECO:0000313" key="15">
    <source>
        <dbReference type="Proteomes" id="UP000267019"/>
    </source>
</evidence>
<evidence type="ECO:0000256" key="1">
    <source>
        <dbReference type="ARBA" id="ARBA00003478"/>
    </source>
</evidence>
<comment type="similarity">
    <text evidence="2 10 11">Belongs to the universal ribosomal protein uL22 family.</text>
</comment>
<dbReference type="InterPro" id="IPR036394">
    <property type="entry name" value="Ribosomal_uL22_sf"/>
</dbReference>
<evidence type="ECO:0000256" key="2">
    <source>
        <dbReference type="ARBA" id="ARBA00009451"/>
    </source>
</evidence>
<comment type="function">
    <text evidence="10 13">This protein binds specifically to 23S rRNA; its binding is stimulated by other ribosomal proteins, e.g., L4, L17, and L20. It is important during the early stages of 50S assembly. It makes multiple contacts with different domains of the 23S rRNA in the assembled 50S subunit and ribosome.</text>
</comment>
<dbReference type="AlphaFoldDB" id="A0A660L2Z3"/>
<dbReference type="PANTHER" id="PTHR13501:SF8">
    <property type="entry name" value="LARGE RIBOSOMAL SUBUNIT PROTEIN UL22M"/>
    <property type="match status" value="1"/>
</dbReference>
<name>A0A660L2Z3_9BACL</name>
<dbReference type="InterPro" id="IPR047867">
    <property type="entry name" value="Ribosomal_uL22_bac/org-type"/>
</dbReference>
<accession>A0A660L2Z3</accession>
<dbReference type="InterPro" id="IPR001063">
    <property type="entry name" value="Ribosomal_uL22"/>
</dbReference>
<dbReference type="PROSITE" id="PS00464">
    <property type="entry name" value="RIBOSOMAL_L22"/>
    <property type="match status" value="1"/>
</dbReference>
<evidence type="ECO:0000256" key="8">
    <source>
        <dbReference type="ARBA" id="ARBA00025084"/>
    </source>
</evidence>
<dbReference type="NCBIfam" id="TIGR01044">
    <property type="entry name" value="rplV_bact"/>
    <property type="match status" value="1"/>
</dbReference>
<dbReference type="Proteomes" id="UP000267019">
    <property type="component" value="Unassembled WGS sequence"/>
</dbReference>
<dbReference type="EMBL" id="RBIJ01000002">
    <property type="protein sequence ID" value="RKQ85565.1"/>
    <property type="molecule type" value="Genomic_DNA"/>
</dbReference>
<evidence type="ECO:0000256" key="11">
    <source>
        <dbReference type="RuleBase" id="RU004005"/>
    </source>
</evidence>
<evidence type="ECO:0000256" key="10">
    <source>
        <dbReference type="HAMAP-Rule" id="MF_01331"/>
    </source>
</evidence>
<evidence type="ECO:0000256" key="4">
    <source>
        <dbReference type="ARBA" id="ARBA00022730"/>
    </source>
</evidence>
<dbReference type="InterPro" id="IPR018260">
    <property type="entry name" value="Ribosomal_uL22_CS"/>
</dbReference>
<gene>
    <name evidence="10" type="primary">rplV</name>
    <name evidence="14" type="ORF">C7438_0969</name>
</gene>
<sequence>MKSETKTKEEKVARAIARHVRIAPRKLRLVADLVRGKQALHALAILRFTPKRGAKIVEKTIRSAMANAENNHEMDVEKLYVKEIYVDEGPRLKRWRARAMGRAARIIKRTSHLTVVLAEREGKPWGKR</sequence>
<dbReference type="Pfam" id="PF00237">
    <property type="entry name" value="Ribosomal_L22"/>
    <property type="match status" value="1"/>
</dbReference>
<dbReference type="SUPFAM" id="SSF54843">
    <property type="entry name" value="Ribosomal protein L22"/>
    <property type="match status" value="1"/>
</dbReference>
<dbReference type="RefSeq" id="WP_211322073.1">
    <property type="nucleotide sequence ID" value="NZ_RBIJ01000002.1"/>
</dbReference>
<proteinExistence type="inferred from homology"/>
<dbReference type="CDD" id="cd00336">
    <property type="entry name" value="Ribosomal_L22"/>
    <property type="match status" value="1"/>
</dbReference>
<keyword evidence="15" id="KW-1185">Reference proteome</keyword>
<dbReference type="Gene3D" id="3.90.470.10">
    <property type="entry name" value="Ribosomal protein L22/L17"/>
    <property type="match status" value="1"/>
</dbReference>
<evidence type="ECO:0000256" key="5">
    <source>
        <dbReference type="ARBA" id="ARBA00022884"/>
    </source>
</evidence>
<dbReference type="GO" id="GO:0022625">
    <property type="term" value="C:cytosolic large ribosomal subunit"/>
    <property type="evidence" value="ECO:0007669"/>
    <property type="project" value="TreeGrafter"/>
</dbReference>
<evidence type="ECO:0000256" key="9">
    <source>
        <dbReference type="ARBA" id="ARBA00035207"/>
    </source>
</evidence>
<evidence type="ECO:0000256" key="12">
    <source>
        <dbReference type="RuleBase" id="RU004006"/>
    </source>
</evidence>
<evidence type="ECO:0000313" key="14">
    <source>
        <dbReference type="EMBL" id="RKQ85565.1"/>
    </source>
</evidence>
<organism evidence="14 15">
    <name type="scientific">Brockia lithotrophica</name>
    <dbReference type="NCBI Taxonomy" id="933949"/>
    <lineage>
        <taxon>Bacteria</taxon>
        <taxon>Bacillati</taxon>
        <taxon>Bacillota</taxon>
        <taxon>Bacilli</taxon>
        <taxon>Bacillales</taxon>
        <taxon>Bacillales Family X. Incertae Sedis</taxon>
        <taxon>Brockia</taxon>
    </lineage>
</organism>
<keyword evidence="5 10" id="KW-0694">RNA-binding</keyword>
<dbReference type="InterPro" id="IPR005727">
    <property type="entry name" value="Ribosomal_uL22_bac/chlpt-type"/>
</dbReference>
<keyword evidence="6 10" id="KW-0689">Ribosomal protein</keyword>
<evidence type="ECO:0000256" key="7">
    <source>
        <dbReference type="ARBA" id="ARBA00023274"/>
    </source>
</evidence>
<reference evidence="14 15" key="1">
    <citation type="submission" date="2018-10" db="EMBL/GenBank/DDBJ databases">
        <title>Genomic Encyclopedia of Type Strains, Phase IV (KMG-IV): sequencing the most valuable type-strain genomes for metagenomic binning, comparative biology and taxonomic classification.</title>
        <authorList>
            <person name="Goeker M."/>
        </authorList>
    </citation>
    <scope>NUCLEOTIDE SEQUENCE [LARGE SCALE GENOMIC DNA]</scope>
    <source>
        <strain evidence="14 15">DSM 22653</strain>
    </source>
</reference>
<comment type="subunit">
    <text evidence="3 10 12">Part of the 50S ribosomal subunit.</text>
</comment>
<dbReference type="GO" id="GO:0019843">
    <property type="term" value="F:rRNA binding"/>
    <property type="evidence" value="ECO:0007669"/>
    <property type="project" value="UniProtKB-UniRule"/>
</dbReference>
<evidence type="ECO:0000256" key="6">
    <source>
        <dbReference type="ARBA" id="ARBA00022980"/>
    </source>
</evidence>
<dbReference type="GO" id="GO:0003735">
    <property type="term" value="F:structural constituent of ribosome"/>
    <property type="evidence" value="ECO:0007669"/>
    <property type="project" value="InterPro"/>
</dbReference>
<comment type="caution">
    <text evidence="14">The sequence shown here is derived from an EMBL/GenBank/DDBJ whole genome shotgun (WGS) entry which is preliminary data.</text>
</comment>
<protein>
    <recommendedName>
        <fullName evidence="9 10">Large ribosomal subunit protein uL22</fullName>
    </recommendedName>
</protein>
<keyword evidence="4 10" id="KW-0699">rRNA-binding</keyword>
<evidence type="ECO:0000256" key="3">
    <source>
        <dbReference type="ARBA" id="ARBA00011838"/>
    </source>
</evidence>